<dbReference type="PANTHER" id="PTHR33187">
    <property type="entry name" value="WU:FI09B08"/>
    <property type="match status" value="1"/>
</dbReference>
<dbReference type="PaxDb" id="4081-Solyc00g008120.1.1"/>
<protein>
    <submittedName>
        <fullName evidence="1">Uncharacterized protein</fullName>
    </submittedName>
</protein>
<name>A0A494G8J1_SOLLC</name>
<organism evidence="1">
    <name type="scientific">Solanum lycopersicum</name>
    <name type="common">Tomato</name>
    <name type="synonym">Lycopersicon esculentum</name>
    <dbReference type="NCBI Taxonomy" id="4081"/>
    <lineage>
        <taxon>Eukaryota</taxon>
        <taxon>Viridiplantae</taxon>
        <taxon>Streptophyta</taxon>
        <taxon>Embryophyta</taxon>
        <taxon>Tracheophyta</taxon>
        <taxon>Spermatophyta</taxon>
        <taxon>Magnoliopsida</taxon>
        <taxon>eudicotyledons</taxon>
        <taxon>Gunneridae</taxon>
        <taxon>Pentapetalae</taxon>
        <taxon>asterids</taxon>
        <taxon>lamiids</taxon>
        <taxon>Solanales</taxon>
        <taxon>Solanaceae</taxon>
        <taxon>Solanoideae</taxon>
        <taxon>Solaneae</taxon>
        <taxon>Solanum</taxon>
        <taxon>Solanum subgen. Lycopersicon</taxon>
    </lineage>
</organism>
<proteinExistence type="predicted"/>
<evidence type="ECO:0000313" key="2">
    <source>
        <dbReference type="Proteomes" id="UP000004994"/>
    </source>
</evidence>
<keyword evidence="2" id="KW-1185">Reference proteome</keyword>
<reference evidence="1" key="2">
    <citation type="submission" date="2019-04" db="UniProtKB">
        <authorList>
            <consortium name="EnsemblPlants"/>
        </authorList>
    </citation>
    <scope>IDENTIFICATION</scope>
    <source>
        <strain evidence="1">cv. Heinz 1706</strain>
    </source>
</reference>
<dbReference type="Proteomes" id="UP000004994">
    <property type="component" value="Unassembled WGS sequence"/>
</dbReference>
<accession>A0A494G8J1</accession>
<dbReference type="Gramene" id="Solyc00g008120.1.1">
    <property type="protein sequence ID" value="Solyc00g008120.1.1.1.CDS"/>
    <property type="gene ID" value="Solyc00g008120.1"/>
</dbReference>
<dbReference type="PANTHER" id="PTHR33187:SF11">
    <property type="entry name" value="AMINOTRANSFERASE-LIKE PLANT MOBILE DOMAIN-CONTAINING PROTEIN"/>
    <property type="match status" value="1"/>
</dbReference>
<evidence type="ECO:0000313" key="1">
    <source>
        <dbReference type="EnsemblPlants" id="Solyc00g008120.1.1.1.CDS"/>
    </source>
</evidence>
<sequence>MSGITGYHCPWKSQTIVRCRGWQARIALGRHTWLDDVRNGMPLSPLYNIHGRTRSCVLFHYRHWEALALRQHSRWADFGEVWHHRTCTTNTVGEHKVRHSILALGKNTRSKTSGVEGHHLS</sequence>
<reference evidence="1" key="1">
    <citation type="journal article" date="2012" name="Nature">
        <title>The tomato genome sequence provides insights into fleshy fruit evolution.</title>
        <authorList>
            <consortium name="Tomato Genome Consortium"/>
        </authorList>
    </citation>
    <scope>NUCLEOTIDE SEQUENCE [LARGE SCALE GENOMIC DNA]</scope>
    <source>
        <strain evidence="1">cv. Heinz 1706</strain>
    </source>
</reference>
<dbReference type="InParanoid" id="A0A494G8J1"/>
<dbReference type="AlphaFoldDB" id="A0A494G8J1"/>
<dbReference type="EnsemblPlants" id="Solyc00g008120.1.1">
    <property type="protein sequence ID" value="Solyc00g008120.1.1.1.CDS"/>
    <property type="gene ID" value="Solyc00g008120.1"/>
</dbReference>